<dbReference type="RefSeq" id="WP_338636021.1">
    <property type="nucleotide sequence ID" value="NZ_CP146516.1"/>
</dbReference>
<gene>
    <name evidence="2" type="ORF">DCC88_11060</name>
</gene>
<dbReference type="Proteomes" id="UP000253934">
    <property type="component" value="Unassembled WGS sequence"/>
</dbReference>
<name>A0A369KN29_9BACT</name>
<dbReference type="AlphaFoldDB" id="A0A369KN29"/>
<accession>A0A369KN29</accession>
<dbReference type="InterPro" id="IPR001638">
    <property type="entry name" value="Solute-binding_3/MltF_N"/>
</dbReference>
<dbReference type="Pfam" id="PF00497">
    <property type="entry name" value="SBP_bac_3"/>
    <property type="match status" value="1"/>
</dbReference>
<organism evidence="2 3">
    <name type="scientific">Spirobacillus cienkowskii</name>
    <dbReference type="NCBI Taxonomy" id="495820"/>
    <lineage>
        <taxon>Bacteria</taxon>
        <taxon>Pseudomonadati</taxon>
        <taxon>Bdellovibrionota</taxon>
        <taxon>Oligoflexia</taxon>
        <taxon>Silvanigrellales</taxon>
        <taxon>Spirobacillus</taxon>
    </lineage>
</organism>
<evidence type="ECO:0000313" key="3">
    <source>
        <dbReference type="Proteomes" id="UP000253934"/>
    </source>
</evidence>
<protein>
    <recommendedName>
        <fullName evidence="1">Solute-binding protein family 3/N-terminal domain-containing protein</fullName>
    </recommendedName>
</protein>
<evidence type="ECO:0000259" key="1">
    <source>
        <dbReference type="Pfam" id="PF00497"/>
    </source>
</evidence>
<dbReference type="SUPFAM" id="SSF53850">
    <property type="entry name" value="Periplasmic binding protein-like II"/>
    <property type="match status" value="1"/>
</dbReference>
<keyword evidence="3" id="KW-1185">Reference proteome</keyword>
<dbReference type="EMBL" id="QOVW01000093">
    <property type="protein sequence ID" value="RDB35258.1"/>
    <property type="molecule type" value="Genomic_DNA"/>
</dbReference>
<reference evidence="2" key="1">
    <citation type="submission" date="2018-04" db="EMBL/GenBank/DDBJ databases">
        <title>Draft genome sequence of the Candidatus Spirobacillus cienkowskii, a pathogen of freshwater Daphnia species, reconstructed from hemolymph metagenomic reads.</title>
        <authorList>
            <person name="Bresciani L."/>
            <person name="Lemos L.N."/>
            <person name="Wale N."/>
            <person name="Lin J.Y."/>
            <person name="Fernandes G.R."/>
            <person name="Duffy M.A."/>
            <person name="Rodrigues J.M."/>
        </authorList>
    </citation>
    <scope>NUCLEOTIDE SEQUENCE [LARGE SCALE GENOMIC DNA]</scope>
    <source>
        <strain evidence="2">Binning01</strain>
    </source>
</reference>
<comment type="caution">
    <text evidence="2">The sequence shown here is derived from an EMBL/GenBank/DDBJ whole genome shotgun (WGS) entry which is preliminary data.</text>
</comment>
<sequence>MKLLTILLASLFLHFNAISTELIYIDYQHRPPFFENNLSTNKIESGILYKLSKRILDKTKINVEFIETPLPRTITKMKEKKERVCISYALFDAARKEFGNYSNPYYKEKRNVIVFRKKDKRFKNNKSIKDLLKNEPVSFLVKRGYSYGAYVDDILQKFKNYDRNDNYNNESLFNNLFITYLDNAGMLKQIEMSRSDYMLISLTEYEYLENQYKSITKNLSYRFISDMPEGNKRYFLCSKNIEEETIEVINKAIKSTVGKI</sequence>
<dbReference type="Gene3D" id="3.40.190.10">
    <property type="entry name" value="Periplasmic binding protein-like II"/>
    <property type="match status" value="2"/>
</dbReference>
<proteinExistence type="predicted"/>
<feature type="domain" description="Solute-binding protein family 3/N-terminal" evidence="1">
    <location>
        <begin position="40"/>
        <end position="235"/>
    </location>
</feature>
<evidence type="ECO:0000313" key="2">
    <source>
        <dbReference type="EMBL" id="RDB35258.1"/>
    </source>
</evidence>